<sequence>MPGWGAVCIETEPLLAADTVVSPMSHDSPPVRRLADWNHERLEAMAAEHGTPLYVVDLDRVAKNYERFAAAFPDAHVMYAAKAHTGQAVLSKLLETGTDIECAAWGELQRAIDAGADPNTLQYTAVNPPDHDLDYAVELAAENPGLTITAGARDTFDRLEERGYDGRVAIRINPGIGTGHHEKVATGKDAKFGIPYDEVPEVAADVRERFELVGLHAHAGSGVLHDDLDDHCRAIGKVADMGREVIADGAKLDFVDFGGGFGVPYREDVEPLDMEIVGEKVREAVGDLDAQVKLEPGRYVVADAECILTEVNTVKETPAATVVGVDASLATLIRPAMFGSYHPIRNVTAPEREAEPVSVGGPCCTSADVFCTDRPIARPERTDLLAIGNAGAYGYELANQFHSQPRPAEIAFEGGETRVVRERETLADVTRMEQ</sequence>
<feature type="binding site" evidence="5">
    <location>
        <position position="334"/>
    </location>
    <ligand>
        <name>substrate</name>
    </ligand>
</feature>
<reference evidence="10" key="2">
    <citation type="submission" date="2020-09" db="EMBL/GenBank/DDBJ databases">
        <authorList>
            <person name="Sun Q."/>
            <person name="Ohkuma M."/>
        </authorList>
    </citation>
    <scope>NUCLEOTIDE SEQUENCE</scope>
    <source>
        <strain evidence="10">JCM 15759</strain>
    </source>
</reference>
<comment type="cofactor">
    <cofactor evidence="1 5 7 8">
        <name>pyridoxal 5'-phosphate</name>
        <dbReference type="ChEBI" id="CHEBI:597326"/>
    </cofactor>
</comment>
<feature type="binding site" evidence="5">
    <location>
        <position position="393"/>
    </location>
    <ligand>
        <name>pyridoxal 5'-phosphate</name>
        <dbReference type="ChEBI" id="CHEBI:597326"/>
    </ligand>
</feature>
<dbReference type="Proteomes" id="UP000656367">
    <property type="component" value="Unassembled WGS sequence"/>
</dbReference>
<dbReference type="HAMAP" id="MF_02120">
    <property type="entry name" value="LysA"/>
    <property type="match status" value="1"/>
</dbReference>
<feature type="binding site" evidence="5">
    <location>
        <position position="298"/>
    </location>
    <ligand>
        <name>substrate</name>
    </ligand>
</feature>
<evidence type="ECO:0000313" key="11">
    <source>
        <dbReference type="Proteomes" id="UP000656367"/>
    </source>
</evidence>
<feature type="active site" description="Proton donor" evidence="7">
    <location>
        <position position="364"/>
    </location>
</feature>
<comment type="similarity">
    <text evidence="5">Belongs to the Orn/Lys/Arg decarboxylase class-II family. LysA subfamily.</text>
</comment>
<dbReference type="GO" id="GO:0008836">
    <property type="term" value="F:diaminopimelate decarboxylase activity"/>
    <property type="evidence" value="ECO:0007669"/>
    <property type="project" value="UniProtKB-UniRule"/>
</dbReference>
<reference evidence="10" key="1">
    <citation type="journal article" date="2014" name="Int. J. Syst. Evol. Microbiol.">
        <title>Complete genome sequence of Corynebacterium casei LMG S-19264T (=DSM 44701T), isolated from a smear-ripened cheese.</title>
        <authorList>
            <consortium name="US DOE Joint Genome Institute (JGI-PGF)"/>
            <person name="Walter F."/>
            <person name="Albersmeier A."/>
            <person name="Kalinowski J."/>
            <person name="Ruckert C."/>
        </authorList>
    </citation>
    <scope>NUCLEOTIDE SEQUENCE</scope>
    <source>
        <strain evidence="10">JCM 15759</strain>
    </source>
</reference>
<dbReference type="PRINTS" id="PR01181">
    <property type="entry name" value="DAPDCRBXLASE"/>
</dbReference>
<evidence type="ECO:0000256" key="6">
    <source>
        <dbReference type="NCBIfam" id="TIGR01048"/>
    </source>
</evidence>
<dbReference type="InterPro" id="IPR022653">
    <property type="entry name" value="De-COase2_pyr-phos_BS"/>
</dbReference>
<dbReference type="Gene3D" id="2.40.37.10">
    <property type="entry name" value="Lyase, Ornithine Decarboxylase, Chain A, domain 1"/>
    <property type="match status" value="1"/>
</dbReference>
<dbReference type="SUPFAM" id="SSF50621">
    <property type="entry name" value="Alanine racemase C-terminal domain-like"/>
    <property type="match status" value="1"/>
</dbReference>
<feature type="modified residue" description="N6-(pyridoxal phosphate)lysine" evidence="5 7">
    <location>
        <position position="82"/>
    </location>
</feature>
<dbReference type="GO" id="GO:0009089">
    <property type="term" value="P:lysine biosynthetic process via diaminopimelate"/>
    <property type="evidence" value="ECO:0007669"/>
    <property type="project" value="UniProtKB-UniRule"/>
</dbReference>
<evidence type="ECO:0000259" key="9">
    <source>
        <dbReference type="Pfam" id="PF02784"/>
    </source>
</evidence>
<comment type="catalytic activity">
    <reaction evidence="5 8">
        <text>meso-2,6-diaminopimelate + H(+) = L-lysine + CO2</text>
        <dbReference type="Rhea" id="RHEA:15101"/>
        <dbReference type="ChEBI" id="CHEBI:15378"/>
        <dbReference type="ChEBI" id="CHEBI:16526"/>
        <dbReference type="ChEBI" id="CHEBI:32551"/>
        <dbReference type="ChEBI" id="CHEBI:57791"/>
        <dbReference type="EC" id="4.1.1.20"/>
    </reaction>
</comment>
<dbReference type="UniPathway" id="UPA00034">
    <property type="reaction ID" value="UER00027"/>
</dbReference>
<dbReference type="NCBIfam" id="TIGR01048">
    <property type="entry name" value="lysA"/>
    <property type="match status" value="1"/>
</dbReference>
<feature type="binding site" evidence="5">
    <location>
        <position position="393"/>
    </location>
    <ligand>
        <name>substrate</name>
    </ligand>
</feature>
<evidence type="ECO:0000256" key="4">
    <source>
        <dbReference type="ARBA" id="ARBA00023239"/>
    </source>
</evidence>
<gene>
    <name evidence="5" type="primary">lysA</name>
    <name evidence="10" type="ORF">GCM10009006_08860</name>
</gene>
<feature type="binding site" evidence="5">
    <location>
        <begin position="295"/>
        <end position="298"/>
    </location>
    <ligand>
        <name>pyridoxal 5'-phosphate</name>
        <dbReference type="ChEBI" id="CHEBI:597326"/>
    </ligand>
</feature>
<feature type="domain" description="Orn/DAP/Arg decarboxylase 2 N-terminal" evidence="9">
    <location>
        <begin position="59"/>
        <end position="302"/>
    </location>
</feature>
<dbReference type="EMBL" id="BMON01000001">
    <property type="protein sequence ID" value="GGM29507.1"/>
    <property type="molecule type" value="Genomic_DNA"/>
</dbReference>
<dbReference type="InterPro" id="IPR002986">
    <property type="entry name" value="DAP_deCOOHase_LysA"/>
</dbReference>
<proteinExistence type="inferred from homology"/>
<feature type="binding site" evidence="5">
    <location>
        <position position="260"/>
    </location>
    <ligand>
        <name>pyridoxal 5'-phosphate</name>
        <dbReference type="ChEBI" id="CHEBI:597326"/>
    </ligand>
</feature>
<keyword evidence="2 5" id="KW-0210">Decarboxylase</keyword>
<dbReference type="PANTHER" id="PTHR43727:SF2">
    <property type="entry name" value="GROUP IV DECARBOXYLASE"/>
    <property type="match status" value="1"/>
</dbReference>
<name>A0A830FJP0_HALAR</name>
<dbReference type="InterPro" id="IPR022644">
    <property type="entry name" value="De-COase2_N"/>
</dbReference>
<dbReference type="AlphaFoldDB" id="A0A830FJP0"/>
<comment type="caution">
    <text evidence="5">Lacks conserved residue(s) required for the propagation of feature annotation.</text>
</comment>
<dbReference type="InterPro" id="IPR009006">
    <property type="entry name" value="Ala_racemase/Decarboxylase_C"/>
</dbReference>
<organism evidence="10 11">
    <name type="scientific">Haloarcula argentinensis</name>
    <dbReference type="NCBI Taxonomy" id="43776"/>
    <lineage>
        <taxon>Archaea</taxon>
        <taxon>Methanobacteriati</taxon>
        <taxon>Methanobacteriota</taxon>
        <taxon>Stenosarchaea group</taxon>
        <taxon>Halobacteria</taxon>
        <taxon>Halobacteriales</taxon>
        <taxon>Haloarculaceae</taxon>
        <taxon>Haloarcula</taxon>
    </lineage>
</organism>
<accession>A0A830FJP0</accession>
<dbReference type="InterPro" id="IPR029066">
    <property type="entry name" value="PLP-binding_barrel"/>
</dbReference>
<dbReference type="CDD" id="cd06828">
    <property type="entry name" value="PLPDE_III_DapDC"/>
    <property type="match status" value="1"/>
</dbReference>
<dbReference type="Gene3D" id="3.20.20.10">
    <property type="entry name" value="Alanine racemase"/>
    <property type="match status" value="1"/>
</dbReference>
<dbReference type="Pfam" id="PF02784">
    <property type="entry name" value="Orn_Arg_deC_N"/>
    <property type="match status" value="1"/>
</dbReference>
<dbReference type="GO" id="GO:0030170">
    <property type="term" value="F:pyridoxal phosphate binding"/>
    <property type="evidence" value="ECO:0007669"/>
    <property type="project" value="UniProtKB-UniRule"/>
</dbReference>
<evidence type="ECO:0000256" key="2">
    <source>
        <dbReference type="ARBA" id="ARBA00022793"/>
    </source>
</evidence>
<evidence type="ECO:0000256" key="7">
    <source>
        <dbReference type="PIRSR" id="PIRSR600183-50"/>
    </source>
</evidence>
<dbReference type="PRINTS" id="PR01179">
    <property type="entry name" value="ODADCRBXLASE"/>
</dbReference>
<dbReference type="EC" id="4.1.1.20" evidence="5 6"/>
<comment type="function">
    <text evidence="5">Specifically catalyzes the decarboxylation of meso-diaminopimelate (meso-DAP) to L-lysine.</text>
</comment>
<keyword evidence="5 8" id="KW-0457">Lysine biosynthesis</keyword>
<dbReference type="PROSITE" id="PS00878">
    <property type="entry name" value="ODR_DC_2_1"/>
    <property type="match status" value="1"/>
</dbReference>
<keyword evidence="4 5" id="KW-0456">Lyase</keyword>
<evidence type="ECO:0000256" key="5">
    <source>
        <dbReference type="HAMAP-Rule" id="MF_02120"/>
    </source>
</evidence>
<comment type="pathway">
    <text evidence="5 8">Amino-acid biosynthesis; L-lysine biosynthesis via DAP pathway; L-lysine from DL-2,6-diaminopimelate: step 1/1.</text>
</comment>
<evidence type="ECO:0000256" key="1">
    <source>
        <dbReference type="ARBA" id="ARBA00001933"/>
    </source>
</evidence>
<evidence type="ECO:0000256" key="8">
    <source>
        <dbReference type="RuleBase" id="RU003738"/>
    </source>
</evidence>
<dbReference type="InterPro" id="IPR000183">
    <property type="entry name" value="Orn/DAP/Arg_de-COase"/>
</dbReference>
<comment type="caution">
    <text evidence="10">The sequence shown here is derived from an EMBL/GenBank/DDBJ whole genome shotgun (WGS) entry which is preliminary data.</text>
</comment>
<evidence type="ECO:0000256" key="3">
    <source>
        <dbReference type="ARBA" id="ARBA00022898"/>
    </source>
</evidence>
<comment type="subunit">
    <text evidence="5">Homodimer.</text>
</comment>
<protein>
    <recommendedName>
        <fullName evidence="5 6">Diaminopimelate decarboxylase</fullName>
        <shortName evidence="5">DAP decarboxylase</shortName>
        <shortName evidence="5">DAPDC</shortName>
        <ecNumber evidence="5 6">4.1.1.20</ecNumber>
    </recommendedName>
</protein>
<evidence type="ECO:0000313" key="10">
    <source>
        <dbReference type="EMBL" id="GGM29507.1"/>
    </source>
</evidence>
<keyword evidence="3 5" id="KW-0663">Pyridoxal phosphate</keyword>
<keyword evidence="5" id="KW-0028">Amino-acid biosynthesis</keyword>
<dbReference type="SUPFAM" id="SSF51419">
    <property type="entry name" value="PLP-binding barrel"/>
    <property type="match status" value="1"/>
</dbReference>
<dbReference type="PANTHER" id="PTHR43727">
    <property type="entry name" value="DIAMINOPIMELATE DECARBOXYLASE"/>
    <property type="match status" value="1"/>
</dbReference>